<accession>A0A8H6C9H5</accession>
<name>A0A8H6C9H5_9LECA</name>
<evidence type="ECO:0000256" key="1">
    <source>
        <dbReference type="ARBA" id="ARBA00022857"/>
    </source>
</evidence>
<dbReference type="InterPro" id="IPR020843">
    <property type="entry name" value="ER"/>
</dbReference>
<keyword evidence="2" id="KW-0560">Oxidoreductase</keyword>
<evidence type="ECO:0000259" key="4">
    <source>
        <dbReference type="SMART" id="SM00829"/>
    </source>
</evidence>
<dbReference type="InterPro" id="IPR013154">
    <property type="entry name" value="ADH-like_N"/>
</dbReference>
<evidence type="ECO:0000256" key="3">
    <source>
        <dbReference type="SAM" id="MobiDB-lite"/>
    </source>
</evidence>
<organism evidence="5 6">
    <name type="scientific">Letharia lupina</name>
    <dbReference type="NCBI Taxonomy" id="560253"/>
    <lineage>
        <taxon>Eukaryota</taxon>
        <taxon>Fungi</taxon>
        <taxon>Dikarya</taxon>
        <taxon>Ascomycota</taxon>
        <taxon>Pezizomycotina</taxon>
        <taxon>Lecanoromycetes</taxon>
        <taxon>OSLEUM clade</taxon>
        <taxon>Lecanoromycetidae</taxon>
        <taxon>Lecanorales</taxon>
        <taxon>Lecanorineae</taxon>
        <taxon>Parmeliaceae</taxon>
        <taxon>Letharia</taxon>
    </lineage>
</organism>
<dbReference type="Pfam" id="PF08240">
    <property type="entry name" value="ADH_N"/>
    <property type="match status" value="1"/>
</dbReference>
<feature type="compositionally biased region" description="Basic residues" evidence="3">
    <location>
        <begin position="277"/>
        <end position="287"/>
    </location>
</feature>
<dbReference type="Gene3D" id="3.90.180.10">
    <property type="entry name" value="Medium-chain alcohol dehydrogenases, catalytic domain"/>
    <property type="match status" value="1"/>
</dbReference>
<dbReference type="SMART" id="SM00829">
    <property type="entry name" value="PKS_ER"/>
    <property type="match status" value="1"/>
</dbReference>
<dbReference type="AlphaFoldDB" id="A0A8H6C9H5"/>
<dbReference type="SUPFAM" id="SSF50129">
    <property type="entry name" value="GroES-like"/>
    <property type="match status" value="1"/>
</dbReference>
<dbReference type="PANTHER" id="PTHR48106">
    <property type="entry name" value="QUINONE OXIDOREDUCTASE PIG3-RELATED"/>
    <property type="match status" value="1"/>
</dbReference>
<dbReference type="RefSeq" id="XP_037148930.1">
    <property type="nucleotide sequence ID" value="XM_037294883.1"/>
</dbReference>
<dbReference type="EMBL" id="JACCJB010000019">
    <property type="protein sequence ID" value="KAF6219495.1"/>
    <property type="molecule type" value="Genomic_DNA"/>
</dbReference>
<feature type="region of interest" description="Disordered" evidence="3">
    <location>
        <begin position="262"/>
        <end position="287"/>
    </location>
</feature>
<dbReference type="GO" id="GO:0070402">
    <property type="term" value="F:NADPH binding"/>
    <property type="evidence" value="ECO:0007669"/>
    <property type="project" value="TreeGrafter"/>
</dbReference>
<dbReference type="PANTHER" id="PTHR48106:SF18">
    <property type="entry name" value="QUINONE OXIDOREDUCTASE PIG3"/>
    <property type="match status" value="1"/>
</dbReference>
<dbReference type="SUPFAM" id="SSF51735">
    <property type="entry name" value="NAD(P)-binding Rossmann-fold domains"/>
    <property type="match status" value="1"/>
</dbReference>
<evidence type="ECO:0000313" key="5">
    <source>
        <dbReference type="EMBL" id="KAF6219495.1"/>
    </source>
</evidence>
<dbReference type="InterPro" id="IPR036291">
    <property type="entry name" value="NAD(P)-bd_dom_sf"/>
</dbReference>
<dbReference type="InterPro" id="IPR011032">
    <property type="entry name" value="GroES-like_sf"/>
</dbReference>
<proteinExistence type="predicted"/>
<keyword evidence="6" id="KW-1185">Reference proteome</keyword>
<dbReference type="Pfam" id="PF00107">
    <property type="entry name" value="ADH_zinc_N"/>
    <property type="match status" value="1"/>
</dbReference>
<sequence length="287" mass="30617">MPSWSNKPSGTMTAAVLTSLGAHPPSACFTIDQAYPKPTLPSGDWVLVRVRAAGLNRAELRGRNGDAPAPAEFGISTSEYHEDPPKILGEKSVGTVETAGASTPFHPGDPVAGWVYGGGKAHDGAYAQYTLCHSRRRFPIPPTSLPWDVLGGIFTSMWTAWGSLFDAAEPNRGSTLLVHGGTSSLSLWAILLATDHPCTVIATTRQEDKAAKLQDAGAHHVLLESDLDARLRPPVPKGADRILEPVGPAQILNVALPHLARRRDGRAVQGVEPGPTSRRRTSRRRGT</sequence>
<gene>
    <name evidence="5" type="ORF">HO133_003963</name>
</gene>
<keyword evidence="1" id="KW-0521">NADP</keyword>
<protein>
    <recommendedName>
        <fullName evidence="4">Enoyl reductase (ER) domain-containing protein</fullName>
    </recommendedName>
</protein>
<feature type="domain" description="Enoyl reductase (ER)" evidence="4">
    <location>
        <begin position="22"/>
        <end position="287"/>
    </location>
</feature>
<dbReference type="Gene3D" id="3.40.50.720">
    <property type="entry name" value="NAD(P)-binding Rossmann-like Domain"/>
    <property type="match status" value="1"/>
</dbReference>
<dbReference type="Proteomes" id="UP000593566">
    <property type="component" value="Unassembled WGS sequence"/>
</dbReference>
<dbReference type="GO" id="GO:0016651">
    <property type="term" value="F:oxidoreductase activity, acting on NAD(P)H"/>
    <property type="evidence" value="ECO:0007669"/>
    <property type="project" value="TreeGrafter"/>
</dbReference>
<evidence type="ECO:0000256" key="2">
    <source>
        <dbReference type="ARBA" id="ARBA00023002"/>
    </source>
</evidence>
<reference evidence="5 6" key="1">
    <citation type="journal article" date="2020" name="Genomics">
        <title>Complete, high-quality genomes from long-read metagenomic sequencing of two wolf lichen thalli reveals enigmatic genome architecture.</title>
        <authorList>
            <person name="McKenzie S.K."/>
            <person name="Walston R.F."/>
            <person name="Allen J.L."/>
        </authorList>
    </citation>
    <scope>NUCLEOTIDE SEQUENCE [LARGE SCALE GENOMIC DNA]</scope>
    <source>
        <strain evidence="5">WasteWater1</strain>
    </source>
</reference>
<comment type="caution">
    <text evidence="5">The sequence shown here is derived from an EMBL/GenBank/DDBJ whole genome shotgun (WGS) entry which is preliminary data.</text>
</comment>
<dbReference type="InterPro" id="IPR013149">
    <property type="entry name" value="ADH-like_C"/>
</dbReference>
<dbReference type="GeneID" id="59332373"/>
<evidence type="ECO:0000313" key="6">
    <source>
        <dbReference type="Proteomes" id="UP000593566"/>
    </source>
</evidence>